<feature type="domain" description="Sialate O-acetylesterase" evidence="3">
    <location>
        <begin position="145"/>
        <end position="300"/>
    </location>
</feature>
<dbReference type="InterPro" id="IPR036514">
    <property type="entry name" value="SGNH_hydro_sf"/>
</dbReference>
<evidence type="ECO:0000256" key="1">
    <source>
        <dbReference type="ARBA" id="ARBA00022801"/>
    </source>
</evidence>
<dbReference type="SUPFAM" id="SSF52266">
    <property type="entry name" value="SGNH hydrolase"/>
    <property type="match status" value="1"/>
</dbReference>
<reference evidence="4" key="1">
    <citation type="submission" date="2021-04" db="EMBL/GenBank/DDBJ databases">
        <authorList>
            <consortium name="Molecular Ecology Group"/>
        </authorList>
    </citation>
    <scope>NUCLEOTIDE SEQUENCE</scope>
</reference>
<accession>A0A8S3ZKT9</accession>
<dbReference type="AlphaFoldDB" id="A0A8S3ZKT9"/>
<comment type="caution">
    <text evidence="4">The sequence shown here is derived from an EMBL/GenBank/DDBJ whole genome shotgun (WGS) entry which is preliminary data.</text>
</comment>
<dbReference type="GO" id="GO:0005975">
    <property type="term" value="P:carbohydrate metabolic process"/>
    <property type="evidence" value="ECO:0007669"/>
    <property type="project" value="TreeGrafter"/>
</dbReference>
<dbReference type="InterPro" id="IPR005181">
    <property type="entry name" value="SASA"/>
</dbReference>
<dbReference type="Proteomes" id="UP000678393">
    <property type="component" value="Unassembled WGS sequence"/>
</dbReference>
<feature type="signal peptide" evidence="2">
    <location>
        <begin position="1"/>
        <end position="22"/>
    </location>
</feature>
<evidence type="ECO:0000313" key="5">
    <source>
        <dbReference type="Proteomes" id="UP000678393"/>
    </source>
</evidence>
<keyword evidence="5" id="KW-1185">Reference proteome</keyword>
<dbReference type="PANTHER" id="PTHR22901:SF0">
    <property type="entry name" value="SIALATE O-ACETYLESTERASE"/>
    <property type="match status" value="1"/>
</dbReference>
<feature type="chain" id="PRO_5035929014" description="Sialate O-acetylesterase domain-containing protein" evidence="2">
    <location>
        <begin position="23"/>
        <end position="319"/>
    </location>
</feature>
<sequence length="319" mass="35224">MIRISILTSALFLLASIANTSGIRDVHRMLVKEKTDGINRDNKQVPKLGETFAFAKHFQDNMVLQKAPARANIYGFSSALGQQVIAQMRTPSHQYYYSTTVQQSPSPNIGVWSFSLDPIEANVTVSINVHSEQGELAIRNVIFGDVWICSGQSNMQFTIVMMLNASQELADARNYPNIRIMTVAEAQSDTPLHDLVSIEEHWTSPSSATIGGPAWSFFSAVCWLYGKAIHKELGYPIGLVSTTWGGTPIKAWSSPEALAECGVTSNTAKNQPPEYESYVKQLPPAERAKLSGPETNSVLWNAMVYPLLGMTIYGTLWYQ</sequence>
<dbReference type="EMBL" id="CAJHNH020003902">
    <property type="protein sequence ID" value="CAG5130234.1"/>
    <property type="molecule type" value="Genomic_DNA"/>
</dbReference>
<keyword evidence="1" id="KW-0378">Hydrolase</keyword>
<dbReference type="PANTHER" id="PTHR22901">
    <property type="entry name" value="SIALATE O-ACETYLESTERASE"/>
    <property type="match status" value="1"/>
</dbReference>
<dbReference type="InterPro" id="IPR039329">
    <property type="entry name" value="SIAE"/>
</dbReference>
<organism evidence="4 5">
    <name type="scientific">Candidula unifasciata</name>
    <dbReference type="NCBI Taxonomy" id="100452"/>
    <lineage>
        <taxon>Eukaryota</taxon>
        <taxon>Metazoa</taxon>
        <taxon>Spiralia</taxon>
        <taxon>Lophotrochozoa</taxon>
        <taxon>Mollusca</taxon>
        <taxon>Gastropoda</taxon>
        <taxon>Heterobranchia</taxon>
        <taxon>Euthyneura</taxon>
        <taxon>Panpulmonata</taxon>
        <taxon>Eupulmonata</taxon>
        <taxon>Stylommatophora</taxon>
        <taxon>Helicina</taxon>
        <taxon>Helicoidea</taxon>
        <taxon>Geomitridae</taxon>
        <taxon>Candidula</taxon>
    </lineage>
</organism>
<gene>
    <name evidence="4" type="ORF">CUNI_LOCUS15792</name>
</gene>
<protein>
    <recommendedName>
        <fullName evidence="3">Sialate O-acetylesterase domain-containing protein</fullName>
    </recommendedName>
</protein>
<name>A0A8S3ZKT9_9EUPU</name>
<evidence type="ECO:0000259" key="3">
    <source>
        <dbReference type="Pfam" id="PF03629"/>
    </source>
</evidence>
<feature type="non-terminal residue" evidence="4">
    <location>
        <position position="1"/>
    </location>
</feature>
<evidence type="ECO:0000313" key="4">
    <source>
        <dbReference type="EMBL" id="CAG5130234.1"/>
    </source>
</evidence>
<dbReference type="Pfam" id="PF03629">
    <property type="entry name" value="SASA"/>
    <property type="match status" value="1"/>
</dbReference>
<dbReference type="GO" id="GO:0001681">
    <property type="term" value="F:sialate O-acetylesterase activity"/>
    <property type="evidence" value="ECO:0007669"/>
    <property type="project" value="InterPro"/>
</dbReference>
<dbReference type="OrthoDB" id="42638at2759"/>
<dbReference type="Gene3D" id="3.40.50.1110">
    <property type="entry name" value="SGNH hydrolase"/>
    <property type="match status" value="1"/>
</dbReference>
<evidence type="ECO:0000256" key="2">
    <source>
        <dbReference type="SAM" id="SignalP"/>
    </source>
</evidence>
<keyword evidence="2" id="KW-0732">Signal</keyword>
<proteinExistence type="predicted"/>